<proteinExistence type="predicted"/>
<dbReference type="EMBL" id="CP159279">
    <property type="protein sequence ID" value="XCH13046.1"/>
    <property type="molecule type" value="Genomic_DNA"/>
</dbReference>
<evidence type="ECO:0000256" key="4">
    <source>
        <dbReference type="ARBA" id="ARBA00030238"/>
    </source>
</evidence>
<dbReference type="GO" id="GO:0005975">
    <property type="term" value="P:carbohydrate metabolic process"/>
    <property type="evidence" value="ECO:0007669"/>
    <property type="project" value="UniProtKB-ARBA"/>
</dbReference>
<evidence type="ECO:0000256" key="3">
    <source>
        <dbReference type="ARBA" id="ARBA00022729"/>
    </source>
</evidence>
<dbReference type="GO" id="GO:0030246">
    <property type="term" value="F:carbohydrate binding"/>
    <property type="evidence" value="ECO:0007669"/>
    <property type="project" value="InterPro"/>
</dbReference>
<accession>A0AAU8EVQ7</accession>
<sequence length="2012" mass="201375">MPANAADLSDASISGHVAVPPGADAGTTAIHVYAATPTGEYVTTVYPTAEGVYSASGLAAGSYKLWFSDYTNTSVPQWYGGNDQGSATALTVEAGQQLTGIDVVLAKGASISGRITAPVGVDIKAVSVYAHGAGGYGGSRWASVGEDGSYKFTGLAAGSYKIQFIANSSGALEQWYGGAVSSDTATAVVLTAEEDRTGINAVLVKGASISGKVTAPAGVDLASVSISVHKAAQHSYSGYGQISPDGNYAVRGLPAGTYKLEFNTYNSGAAKQWYSGAATFETATPVSVDSGQDLTGIDDTLIKAASISGQVTAPAGVDLASVQVQLYRADSGGNYAGSAQVQADGSYTVGDLSAGSYKVQFSGYNSGALEQWHPGAASSDTATVINLTAGLDLGQVDATLVKGASISGHLTAAAGVELGYVTVSVHSGSGKQYSSGRIGADGTYLVRGLPSGSYKVRFSGSYSGALEQWYSGAASAETATPVTLAEGQDLASVDATLVKGASISGTVTAPAGVDLNSLSVSVQSSDGSSWSNGNVEFNGSYTLRGLAAGSYKVRFSGYNSGTLTQWYSGASSSESATPVILAEGQDLTGIDAALVEGASISGNVAAPAGTDLTSVYVNVSTTDNSSSFSGSVNYDGSYVVRGLPAGAYKVKFSGSGAGTLDQWHANAPSFETATPVTLAAGQHLTGIDATLVKGASISGTVTAPAGVDLGGVSVQVRSLDGSSWFYTQVDRSGKYTIRGLPAGTYKVQFSGYALGTLDQWYSGASAFESATPVTVTASQDVTGIDADLKNGASISGKISAAAGVDLTAVWVTAYHSSGAMDYAGYSSVAADGSYKVGGLQAGSYKVQFSSGSSGALDQWYGGGLTFSTATAVAITDGQAVANADAVLVKGASLSGKVTAPDGVSVSDITVSLLEADGGSYAGYARVATDGSYRIGGLREGNYKIQFNGGASGALDAWHGGGESWQTAATVAVRASQDLADLNVTLVKGATISGKISAPSGVDLTRVNVSASRDEGPATRSFPVNADGTYVVKGLPAGTYKVLYSGGESGALDEWYDDAKTQAEATPITLTAGQGRTGVDAVLAQGASISGKVTVPAGAGSYGAVVVYKSDKTVAKSAYFGPDGSYLLRGLKAGSYKVQFFAYTSAVLQQWYSNASSMEAAALVTVADGQSVASIDATLVRGATISGKITAPDGVSLGAAQVGAFKSGSPEAAAARSSVLADGSYTLVGLEPGTYKLQFFGLRSRAVDGWFGGSSFDTATARAVVAEQNITGADLTVVTGASIAGKVSGVNTYGYPLSVLDVTGKVVKNEYTDGSGNYSVVGLAAGSYKVAFNRSSGYSQEEAQFYQNKPESAGIGQAQLIQLTVGQSVPNINAALSAGGSVGGTVLDKAGKPAANLYVQAYTTDGSLVTRGGMTDAAGKYSVTGLTSGKYVLRVRGWVDGDLYSGNTAAEASASHVTVVSGSATAYDLSWAAVRPALTAPVPTVTGTAAVGSTLTANPGTWEPAPVILAYQWKADGTAITGATASTYKPTTTDTGKTLTVTVTGTKDGYTSEAKTSAATAAVAAGTLTAPVPTITGTAAVGSTLTANPGTWEPAPVTLAYQWKANGTAITGATASTYKPTTTDTGKTLTVTVTGTKDGYTSEAKTSAATAAVAAGTLTAPVPTITGTAAVSSTLTANPGTWEPAPVTLAYQWKANGTAITGATASTYKPTTTDTGKTLTVTVTGTKDGYTSEAKTSAATAAVAAGTLTAPVPTITGTAAVGSTLTANPGTWEPAPVTLTYQWKANGTAITGATASTYKPTATDLGKVLTVTVTGTKAGYTSVAKTTAATAKVTAGTLTAPAVTIRGTLRVGSTLTAAGTWGPAPVTLKYQWKANGVAITGATASTYKPAATVLGKTLTVTVTGSKAGYTTVAKTSAATARVAAGILTAPAPTIRGTAKVGSILTAVPGTWGPAPVALKYQWKANGVAITGATASTYKPTTTVRGKSLTVTVTGTKTGYTTVAKTSAATVKVI</sequence>
<dbReference type="Gene3D" id="2.60.40.2700">
    <property type="match status" value="6"/>
</dbReference>
<reference evidence="5" key="1">
    <citation type="submission" date="2024-06" db="EMBL/GenBank/DDBJ databases">
        <title>Biodegradation of dimethachlon by Arthrobacter sp. K5: mechanistic insights and ecological implications.</title>
        <authorList>
            <person name="Hu S."/>
            <person name="Lu P."/>
        </authorList>
    </citation>
    <scope>NUCLEOTIDE SEQUENCE</scope>
    <source>
        <strain evidence="5">K5</strain>
    </source>
</reference>
<dbReference type="PANTHER" id="PTHR23303">
    <property type="entry name" value="CARBOXYPEPTIDASE REGULATORY REGION-CONTAINING"/>
    <property type="match status" value="1"/>
</dbReference>
<evidence type="ECO:0000256" key="1">
    <source>
        <dbReference type="ARBA" id="ARBA00000548"/>
    </source>
</evidence>
<comment type="catalytic activity">
    <reaction evidence="1">
        <text>Endohydrolysis of (1-&gt;4)-alpha-D-glucosidic linkages in polysaccharides containing three or more (1-&gt;4)-alpha-linked D-glucose units.</text>
        <dbReference type="EC" id="3.2.1.1"/>
    </reaction>
</comment>
<evidence type="ECO:0000313" key="5">
    <source>
        <dbReference type="EMBL" id="XCH13046.1"/>
    </source>
</evidence>
<organism evidence="5">
    <name type="scientific">Arthrobacter sp. K5</name>
    <dbReference type="NCBI Taxonomy" id="2839623"/>
    <lineage>
        <taxon>Bacteria</taxon>
        <taxon>Bacillati</taxon>
        <taxon>Actinomycetota</taxon>
        <taxon>Actinomycetes</taxon>
        <taxon>Micrococcales</taxon>
        <taxon>Micrococcaceae</taxon>
        <taxon>Arthrobacter</taxon>
    </lineage>
</organism>
<dbReference type="EC" id="3.2.1.1" evidence="2"/>
<dbReference type="Pfam" id="PF13620">
    <property type="entry name" value="CarboxypepD_reg"/>
    <property type="match status" value="2"/>
</dbReference>
<protein>
    <recommendedName>
        <fullName evidence="2">alpha-amylase</fullName>
        <ecNumber evidence="2">3.2.1.1</ecNumber>
    </recommendedName>
    <alternativeName>
        <fullName evidence="4">1,4-alpha-D-glucan glucanohydrolase</fullName>
    </alternativeName>
</protein>
<keyword evidence="5" id="KW-0645">Protease</keyword>
<name>A0AAU8EVQ7_9MICC</name>
<dbReference type="InterPro" id="IPR051417">
    <property type="entry name" value="SDr/BOS_complex"/>
</dbReference>
<dbReference type="InterPro" id="IPR013784">
    <property type="entry name" value="Carb-bd-like_fold"/>
</dbReference>
<dbReference type="Gene3D" id="2.60.40.1120">
    <property type="entry name" value="Carboxypeptidase-like, regulatory domain"/>
    <property type="match status" value="1"/>
</dbReference>
<dbReference type="SUPFAM" id="SSF49452">
    <property type="entry name" value="Starch-binding domain-like"/>
    <property type="match status" value="5"/>
</dbReference>
<dbReference type="SUPFAM" id="SSF49478">
    <property type="entry name" value="Cna protein B-type domain"/>
    <property type="match status" value="2"/>
</dbReference>
<dbReference type="PANTHER" id="PTHR23303:SF14">
    <property type="entry name" value="BOS COMPLEX SUBUNIT NOMO1-RELATED"/>
    <property type="match status" value="1"/>
</dbReference>
<dbReference type="Gene3D" id="2.60.40.10">
    <property type="entry name" value="Immunoglobulins"/>
    <property type="match status" value="4"/>
</dbReference>
<dbReference type="GO" id="GO:0004180">
    <property type="term" value="F:carboxypeptidase activity"/>
    <property type="evidence" value="ECO:0007669"/>
    <property type="project" value="UniProtKB-KW"/>
</dbReference>
<dbReference type="RefSeq" id="WP_353712913.1">
    <property type="nucleotide sequence ID" value="NZ_CP159279.1"/>
</dbReference>
<keyword evidence="3" id="KW-0732">Signal</keyword>
<dbReference type="GO" id="GO:0004556">
    <property type="term" value="F:alpha-amylase activity"/>
    <property type="evidence" value="ECO:0007669"/>
    <property type="project" value="UniProtKB-EC"/>
</dbReference>
<gene>
    <name evidence="5" type="ORF">ABRP34_08745</name>
</gene>
<dbReference type="InterPro" id="IPR013783">
    <property type="entry name" value="Ig-like_fold"/>
</dbReference>
<dbReference type="SUPFAM" id="SSF117074">
    <property type="entry name" value="Hypothetical protein PA1324"/>
    <property type="match status" value="3"/>
</dbReference>
<evidence type="ECO:0000256" key="2">
    <source>
        <dbReference type="ARBA" id="ARBA00012595"/>
    </source>
</evidence>
<keyword evidence="5" id="KW-0378">Hydrolase</keyword>
<keyword evidence="5" id="KW-0121">Carboxypeptidase</keyword>